<feature type="compositionally biased region" description="Low complexity" evidence="1">
    <location>
        <begin position="52"/>
        <end position="61"/>
    </location>
</feature>
<evidence type="ECO:0000313" key="2">
    <source>
        <dbReference type="EMBL" id="CEK98706.1"/>
    </source>
</evidence>
<feature type="region of interest" description="Disordered" evidence="1">
    <location>
        <begin position="1"/>
        <end position="20"/>
    </location>
</feature>
<protein>
    <submittedName>
        <fullName evidence="2">Uncharacterized protein</fullName>
    </submittedName>
</protein>
<proteinExistence type="predicted"/>
<accession>A0A0B7C232</accession>
<dbReference type="AlphaFoldDB" id="A0A0B7C232"/>
<reference evidence="2" key="1">
    <citation type="submission" date="2014-12" db="EMBL/GenBank/DDBJ databases">
        <title>Insight into the proteome of Arion vulgaris.</title>
        <authorList>
            <person name="Aradska J."/>
            <person name="Bulat T."/>
            <person name="Smidak R."/>
            <person name="Sarate P."/>
            <person name="Gangsoo J."/>
            <person name="Sialana F."/>
            <person name="Bilban M."/>
            <person name="Lubec G."/>
        </authorList>
    </citation>
    <scope>NUCLEOTIDE SEQUENCE</scope>
    <source>
        <tissue evidence="2">Skin</tissue>
    </source>
</reference>
<sequence>MKSGTDRNRNQLNGHANGHLGQFIKINRLVQTGDPNADPRDSILWGRTNRWSSKPNSISSSPRRAWNRTIRPIDNFSQTTDDDVSYYKQYPLPFLTNRESDVPRFS</sequence>
<gene>
    <name evidence="2" type="primary">ORF219390</name>
</gene>
<feature type="non-terminal residue" evidence="2">
    <location>
        <position position="106"/>
    </location>
</feature>
<dbReference type="EMBL" id="HACG01051835">
    <property type="protein sequence ID" value="CEK98706.1"/>
    <property type="molecule type" value="Transcribed_RNA"/>
</dbReference>
<evidence type="ECO:0000256" key="1">
    <source>
        <dbReference type="SAM" id="MobiDB-lite"/>
    </source>
</evidence>
<feature type="region of interest" description="Disordered" evidence="1">
    <location>
        <begin position="31"/>
        <end position="63"/>
    </location>
</feature>
<organism evidence="2">
    <name type="scientific">Arion vulgaris</name>
    <dbReference type="NCBI Taxonomy" id="1028688"/>
    <lineage>
        <taxon>Eukaryota</taxon>
        <taxon>Metazoa</taxon>
        <taxon>Spiralia</taxon>
        <taxon>Lophotrochozoa</taxon>
        <taxon>Mollusca</taxon>
        <taxon>Gastropoda</taxon>
        <taxon>Heterobranchia</taxon>
        <taxon>Euthyneura</taxon>
        <taxon>Panpulmonata</taxon>
        <taxon>Eupulmonata</taxon>
        <taxon>Stylommatophora</taxon>
        <taxon>Helicina</taxon>
        <taxon>Arionoidea</taxon>
        <taxon>Arionidae</taxon>
        <taxon>Arion</taxon>
    </lineage>
</organism>
<name>A0A0B7C232_9EUPU</name>